<dbReference type="EMBL" id="FXUY01000001">
    <property type="protein sequence ID" value="SMQ28360.1"/>
    <property type="molecule type" value="Genomic_DNA"/>
</dbReference>
<evidence type="ECO:0000313" key="1">
    <source>
        <dbReference type="EMBL" id="SMQ28360.1"/>
    </source>
</evidence>
<organism evidence="1 2">
    <name type="scientific">Pseudomonas helmanticensis</name>
    <dbReference type="NCBI Taxonomy" id="1471381"/>
    <lineage>
        <taxon>Bacteria</taxon>
        <taxon>Pseudomonadati</taxon>
        <taxon>Pseudomonadota</taxon>
        <taxon>Gammaproteobacteria</taxon>
        <taxon>Pseudomonadales</taxon>
        <taxon>Pseudomonadaceae</taxon>
        <taxon>Pseudomonas</taxon>
    </lineage>
</organism>
<evidence type="ECO:0000313" key="2">
    <source>
        <dbReference type="Proteomes" id="UP001158048"/>
    </source>
</evidence>
<proteinExistence type="predicted"/>
<keyword evidence="2" id="KW-1185">Reference proteome</keyword>
<accession>A0ACD2UAV1</accession>
<gene>
    <name evidence="1" type="ORF">SAMN04488483_4269</name>
</gene>
<sequence length="809" mass="87412">MNWICIAASLLALGNCGWRVALAAEPLTFDIQVLRDRGIDPALAEYFRDAPRFTQGAHAVVLEVNGQPKGRVPMTFNDVGELCLGTQWLKSAGVLLPASVPLPPGQCVTAAQGFPEAIVELNPGSQQVRLLVPTDTLTEPARAQRSFANGGVAGVFNYDLLMAGSQLDGQTSSYRSFSSEAGLNAGAWVLRSRQSFTALPESSRFEHLYAYAMHTLEDQDASVQLGQLNLASSLFAGESFTGVQVFPEAAFARLDAARNGARGQVEGVAYSPSRIEVRQNGVTIYTTMVPGGPFTLRALPLLSNQLDLEVAVHEQDGQERRFRVPAANLQEAQSDAPVGFNLALGRVRRLSADNREAPTFAAFSQDWEMRRGLRATAGALAGSAYLSAGWGLQQQWAGPITLGLRQVVSEQRAAGLAGDQWQLTFSAPLAANLSASLVAVRQSRDFRTLSDTDWNQRRHQAESRKRDHWVFSLNGATDDWGAFGASWSRYSSMDEAPVSQLGLSWSLTLPQRVSLSLSVERGIGGAEEYRPGRAAYLTVGIPLGGQGRLRGYVRSDERSGMRQGLAVSAAVSETLAYTVNAEHRDNTPAALAARINALPRYTSLDVGLGQRAGATEYDLGLRGGVLLHRDGVTLSPYALRDTLGVLKAGERSGVRLQTPQGPVWTDGAGRAVAANLPAYSLARLEVDPLGLPRHVEVLNGVQEVTVGRGSVQHLDFSLITVRRLLLKARSQDRQWLPRGLSVLDEQGQYLTSVMEAGAIFLPDIKPAQVLRVRLSDSSHCILHFPLSDFPDDATQMETVEAICRPAILS</sequence>
<reference evidence="1" key="1">
    <citation type="submission" date="2017-05" db="EMBL/GenBank/DDBJ databases">
        <authorList>
            <person name="Varghese N."/>
            <person name="Submissions S."/>
        </authorList>
    </citation>
    <scope>NUCLEOTIDE SEQUENCE</scope>
    <source>
        <strain evidence="1">LMG 28168</strain>
    </source>
</reference>
<dbReference type="Proteomes" id="UP001158048">
    <property type="component" value="Unassembled WGS sequence"/>
</dbReference>
<name>A0ACD2UAV1_9PSED</name>
<protein>
    <submittedName>
        <fullName evidence="1">Outer membrane usher protein FimD/PapC</fullName>
    </submittedName>
</protein>
<comment type="caution">
    <text evidence="1">The sequence shown here is derived from an EMBL/GenBank/DDBJ whole genome shotgun (WGS) entry which is preliminary data.</text>
</comment>